<dbReference type="VEuPathDB" id="FungiDB:PPTG_23151"/>
<gene>
    <name evidence="2" type="ORF">L914_10560</name>
</gene>
<evidence type="ECO:0000313" key="2">
    <source>
        <dbReference type="EMBL" id="ETM44183.1"/>
    </source>
</evidence>
<evidence type="ECO:0000256" key="1">
    <source>
        <dbReference type="SAM" id="MobiDB-lite"/>
    </source>
</evidence>
<name>W2N8H4_PHYNI</name>
<proteinExistence type="predicted"/>
<feature type="compositionally biased region" description="Acidic residues" evidence="1">
    <location>
        <begin position="79"/>
        <end position="93"/>
    </location>
</feature>
<sequence length="138" mass="15063">MLSRETSGMISPVNTTILQNGANFGSCISVGIILGQVIIQKIVSGANVFYQEGKPSMILSTTIFAWGSWQRPMLNGEDYQPENDREDQQEDNIGDQQKETQRPSADDEDQVATIPWFGGGPGMRPISSAVTLEGRSRA</sequence>
<reference evidence="2" key="1">
    <citation type="submission" date="2013-11" db="EMBL/GenBank/DDBJ databases">
        <title>The Genome Sequence of Phytophthora parasitica IAC_01/95.</title>
        <authorList>
            <consortium name="The Broad Institute Genomics Platform"/>
            <person name="Russ C."/>
            <person name="Tyler B."/>
            <person name="Panabieres F."/>
            <person name="Shan W."/>
            <person name="Tripathy S."/>
            <person name="Grunwald N."/>
            <person name="Machado M."/>
            <person name="Johnson C.S."/>
            <person name="Arredondo F."/>
            <person name="Hong C."/>
            <person name="Coffey M."/>
            <person name="Young S.K."/>
            <person name="Zeng Q."/>
            <person name="Gargeya S."/>
            <person name="Fitzgerald M."/>
            <person name="Abouelleil A."/>
            <person name="Alvarado L."/>
            <person name="Chapman S.B."/>
            <person name="Gainer-Dewar J."/>
            <person name="Goldberg J."/>
            <person name="Griggs A."/>
            <person name="Gujja S."/>
            <person name="Hansen M."/>
            <person name="Howarth C."/>
            <person name="Imamovic A."/>
            <person name="Ireland A."/>
            <person name="Larimer J."/>
            <person name="McCowan C."/>
            <person name="Murphy C."/>
            <person name="Pearson M."/>
            <person name="Poon T.W."/>
            <person name="Priest M."/>
            <person name="Roberts A."/>
            <person name="Saif S."/>
            <person name="Shea T."/>
            <person name="Sykes S."/>
            <person name="Wortman J."/>
            <person name="Nusbaum C."/>
            <person name="Birren B."/>
        </authorList>
    </citation>
    <scope>NUCLEOTIDE SEQUENCE [LARGE SCALE GENOMIC DNA]</scope>
    <source>
        <strain evidence="2">IAC_01/95</strain>
    </source>
</reference>
<feature type="region of interest" description="Disordered" evidence="1">
    <location>
        <begin position="74"/>
        <end position="138"/>
    </location>
</feature>
<dbReference type="EMBL" id="KI693461">
    <property type="protein sequence ID" value="ETM44183.1"/>
    <property type="molecule type" value="Genomic_DNA"/>
</dbReference>
<dbReference type="AlphaFoldDB" id="W2N8H4"/>
<protein>
    <submittedName>
        <fullName evidence="2">Uncharacterized protein</fullName>
    </submittedName>
</protein>
<feature type="compositionally biased region" description="Basic and acidic residues" evidence="1">
    <location>
        <begin position="96"/>
        <end position="105"/>
    </location>
</feature>
<dbReference type="Proteomes" id="UP000054532">
    <property type="component" value="Unassembled WGS sequence"/>
</dbReference>
<accession>W2N8H4</accession>
<organism evidence="2">
    <name type="scientific">Phytophthora nicotianae</name>
    <name type="common">Potato buckeye rot agent</name>
    <name type="synonym">Phytophthora parasitica</name>
    <dbReference type="NCBI Taxonomy" id="4792"/>
    <lineage>
        <taxon>Eukaryota</taxon>
        <taxon>Sar</taxon>
        <taxon>Stramenopiles</taxon>
        <taxon>Oomycota</taxon>
        <taxon>Peronosporomycetes</taxon>
        <taxon>Peronosporales</taxon>
        <taxon>Peronosporaceae</taxon>
        <taxon>Phytophthora</taxon>
    </lineage>
</organism>